<feature type="signal peptide" evidence="2">
    <location>
        <begin position="1"/>
        <end position="23"/>
    </location>
</feature>
<evidence type="ECO:0000256" key="2">
    <source>
        <dbReference type="SAM" id="SignalP"/>
    </source>
</evidence>
<dbReference type="Gene3D" id="2.120.10.30">
    <property type="entry name" value="TolB, C-terminal domain"/>
    <property type="match status" value="1"/>
</dbReference>
<proteinExistence type="predicted"/>
<gene>
    <name evidence="4" type="primary">gdhB</name>
    <name evidence="4" type="ORF">BN990_03294</name>
</gene>
<dbReference type="InterPro" id="IPR011042">
    <property type="entry name" value="6-blade_b-propeller_TolB-like"/>
</dbReference>
<name>A0A024QG64_9BACI</name>
<dbReference type="PANTHER" id="PTHR19328:SF13">
    <property type="entry name" value="HIPL1 PROTEIN"/>
    <property type="match status" value="1"/>
</dbReference>
<feature type="domain" description="Glucose/Sorbosone dehydrogenase" evidence="3">
    <location>
        <begin position="59"/>
        <end position="350"/>
    </location>
</feature>
<evidence type="ECO:0000256" key="1">
    <source>
        <dbReference type="SAM" id="MobiDB-lite"/>
    </source>
</evidence>
<keyword evidence="2" id="KW-0732">Signal</keyword>
<reference evidence="5" key="2">
    <citation type="submission" date="2014-05" db="EMBL/GenBank/DDBJ databases">
        <title>Draft genome sequence of Virgibacillus massiliensis Vm-5.</title>
        <authorList>
            <person name="Khelaifia S."/>
            <person name="Croce O."/>
            <person name="Lagier J.C."/>
            <person name="Raoult D."/>
        </authorList>
    </citation>
    <scope>NUCLEOTIDE SEQUENCE [LARGE SCALE GENOMIC DNA]</scope>
    <source>
        <strain evidence="5">Vm-5</strain>
    </source>
</reference>
<feature type="compositionally biased region" description="Polar residues" evidence="1">
    <location>
        <begin position="27"/>
        <end position="40"/>
    </location>
</feature>
<dbReference type="PANTHER" id="PTHR19328">
    <property type="entry name" value="HEDGEHOG-INTERACTING PROTEIN"/>
    <property type="match status" value="1"/>
</dbReference>
<feature type="compositionally biased region" description="Basic and acidic residues" evidence="1">
    <location>
        <begin position="41"/>
        <end position="50"/>
    </location>
</feature>
<comment type="caution">
    <text evidence="4">The sequence shown here is derived from an EMBL/GenBank/DDBJ whole genome shotgun (WGS) entry which is preliminary data.</text>
</comment>
<dbReference type="PROSITE" id="PS51257">
    <property type="entry name" value="PROKAR_LIPOPROTEIN"/>
    <property type="match status" value="1"/>
</dbReference>
<evidence type="ECO:0000313" key="4">
    <source>
        <dbReference type="EMBL" id="CDQ40946.1"/>
    </source>
</evidence>
<dbReference type="eggNOG" id="COG2133">
    <property type="taxonomic scope" value="Bacteria"/>
</dbReference>
<dbReference type="AlphaFoldDB" id="A0A024QG64"/>
<dbReference type="EMBL" id="CCDP010000002">
    <property type="protein sequence ID" value="CDQ40946.1"/>
    <property type="molecule type" value="Genomic_DNA"/>
</dbReference>
<reference evidence="4 5" key="1">
    <citation type="submission" date="2014-03" db="EMBL/GenBank/DDBJ databases">
        <authorList>
            <person name="Urmite Genomes U."/>
        </authorList>
    </citation>
    <scope>NUCLEOTIDE SEQUENCE [LARGE SCALE GENOMIC DNA]</scope>
    <source>
        <strain evidence="4 5">Vm-5</strain>
    </source>
</reference>
<dbReference type="STRING" id="1462526.BN990_03294"/>
<dbReference type="SUPFAM" id="SSF50952">
    <property type="entry name" value="Soluble quinoprotein glucose dehydrogenase"/>
    <property type="match status" value="1"/>
</dbReference>
<dbReference type="InterPro" id="IPR011041">
    <property type="entry name" value="Quinoprot_gluc/sorb_DH_b-prop"/>
</dbReference>
<keyword evidence="5" id="KW-1185">Reference proteome</keyword>
<dbReference type="Proteomes" id="UP000028875">
    <property type="component" value="Unassembled WGS sequence"/>
</dbReference>
<feature type="chain" id="PRO_5001532631" evidence="2">
    <location>
        <begin position="24"/>
        <end position="372"/>
    </location>
</feature>
<sequence length="372" mass="41502" precursor="true">MLCIRDFYVFFIMVVIVLVSACAQDNDSNSSQKDQASQESKTTEETDQGIEKKVIASNLQEPWEIEQVDSSLYISERTGSIVKVEADEVNRKPVQFDASLSQQAEAGLLGLAFPENFSQTNTAIAYYSYEQNGAYYQRVVTVEETEEQWREKSILLDKIPGGEFHQGGRMEIGPDNKLYITTGDATNPESAQDMESLAGKILRMNLDGTVPNDNPQQDSYVFSYGHRNPQGLAWGKGSQLYATEHGSSATDEINQIEAGNNYGWPEIQGDETKEGMKTPIIHSGEDTWAPSGMTYLQGKFYFASLRGEALRQFDPLKETETAIISDVGRVRDVMADQNGLYIITNNTDGRGNPAENDDQLMYIPIPKNQLHQ</sequence>
<feature type="region of interest" description="Disordered" evidence="1">
    <location>
        <begin position="27"/>
        <end position="50"/>
    </location>
</feature>
<evidence type="ECO:0000313" key="5">
    <source>
        <dbReference type="Proteomes" id="UP000028875"/>
    </source>
</evidence>
<dbReference type="Pfam" id="PF07995">
    <property type="entry name" value="GSDH"/>
    <property type="match status" value="1"/>
</dbReference>
<protein>
    <submittedName>
        <fullName evidence="4">Quinoprotein glucose dehydrogenase B</fullName>
    </submittedName>
</protein>
<accession>A0A024QG64</accession>
<dbReference type="InterPro" id="IPR012938">
    <property type="entry name" value="Glc/Sorbosone_DH"/>
</dbReference>
<organism evidence="4 5">
    <name type="scientific">Virgibacillus massiliensis</name>
    <dbReference type="NCBI Taxonomy" id="1462526"/>
    <lineage>
        <taxon>Bacteria</taxon>
        <taxon>Bacillati</taxon>
        <taxon>Bacillota</taxon>
        <taxon>Bacilli</taxon>
        <taxon>Bacillales</taxon>
        <taxon>Bacillaceae</taxon>
        <taxon>Virgibacillus</taxon>
    </lineage>
</organism>
<evidence type="ECO:0000259" key="3">
    <source>
        <dbReference type="Pfam" id="PF07995"/>
    </source>
</evidence>